<dbReference type="AlphaFoldDB" id="A0A7D7LTA0"/>
<sequence length="302" mass="31784">MQPAPSQLILVRGHESGAGEELAELAATIPECTVALPGSTLTEAVLRAGSGGAVVVPMTFGRDAQMIAETARGLRWLSERHGATVALAPPFGTPDHLIGHLRAAARRVHAEQPDAALVIAAHASEPFADAELHRIGHLVRAHGAGTEVEVCLLHSPQDAESTAERLQRLGYPVGVVVPAGFSTRFGIDTVPHLRMYGPLMRPAAMARVIAARRDEAYASLIRGDNGILAALAASHDHGFAHSHAGADHAHGGHSHGHSHSHGHEHAHEHGHEHEHEHGHEHGDGHGHAPPSARSLSVVSPFI</sequence>
<feature type="compositionally biased region" description="Basic residues" evidence="1">
    <location>
        <begin position="251"/>
        <end position="260"/>
    </location>
</feature>
<reference evidence="3" key="1">
    <citation type="submission" date="2020-07" db="EMBL/GenBank/DDBJ databases">
        <title>novel species isolated from the respiratory tract of Marmot.</title>
        <authorList>
            <person name="Zhang G."/>
        </authorList>
    </citation>
    <scope>NUCLEOTIDE SEQUENCE [LARGE SCALE GENOMIC DNA]</scope>
    <source>
        <strain evidence="3">686</strain>
    </source>
</reference>
<dbReference type="RefSeq" id="WP_219851073.1">
    <property type="nucleotide sequence ID" value="NZ_CP059491.1"/>
</dbReference>
<gene>
    <name evidence="2" type="ORF">H1R19_07095</name>
</gene>
<name>A0A7D7LTA0_9ACTN</name>
<dbReference type="KEGG" id="gji:H1R19_07095"/>
<feature type="compositionally biased region" description="Basic and acidic residues" evidence="1">
    <location>
        <begin position="240"/>
        <end position="250"/>
    </location>
</feature>
<organism evidence="2 3">
    <name type="scientific">Gordonia jinghuaiqii</name>
    <dbReference type="NCBI Taxonomy" id="2758710"/>
    <lineage>
        <taxon>Bacteria</taxon>
        <taxon>Bacillati</taxon>
        <taxon>Actinomycetota</taxon>
        <taxon>Actinomycetes</taxon>
        <taxon>Mycobacteriales</taxon>
        <taxon>Gordoniaceae</taxon>
        <taxon>Gordonia</taxon>
    </lineage>
</organism>
<dbReference type="SUPFAM" id="SSF53800">
    <property type="entry name" value="Chelatase"/>
    <property type="match status" value="1"/>
</dbReference>
<dbReference type="Proteomes" id="UP000515663">
    <property type="component" value="Chromosome"/>
</dbReference>
<dbReference type="EMBL" id="CP059491">
    <property type="protein sequence ID" value="QMT02883.1"/>
    <property type="molecule type" value="Genomic_DNA"/>
</dbReference>
<evidence type="ECO:0000313" key="3">
    <source>
        <dbReference type="Proteomes" id="UP000515663"/>
    </source>
</evidence>
<protein>
    <submittedName>
        <fullName evidence="2">Cobalamin biosynthesis protein CbiX</fullName>
    </submittedName>
</protein>
<keyword evidence="3" id="KW-1185">Reference proteome</keyword>
<evidence type="ECO:0000313" key="2">
    <source>
        <dbReference type="EMBL" id="QMT02883.1"/>
    </source>
</evidence>
<proteinExistence type="predicted"/>
<evidence type="ECO:0000256" key="1">
    <source>
        <dbReference type="SAM" id="MobiDB-lite"/>
    </source>
</evidence>
<feature type="compositionally biased region" description="Polar residues" evidence="1">
    <location>
        <begin position="293"/>
        <end position="302"/>
    </location>
</feature>
<accession>A0A7D7LTA0</accession>
<feature type="region of interest" description="Disordered" evidence="1">
    <location>
        <begin position="240"/>
        <end position="302"/>
    </location>
</feature>
<feature type="compositionally biased region" description="Basic and acidic residues" evidence="1">
    <location>
        <begin position="261"/>
        <end position="286"/>
    </location>
</feature>